<proteinExistence type="predicted"/>
<reference evidence="2" key="2">
    <citation type="submission" date="2023-04" db="EMBL/GenBank/DDBJ databases">
        <authorList>
            <person name="Bruccoleri R.E."/>
            <person name="Oakeley E.J."/>
            <person name="Faust A.-M."/>
            <person name="Dessus-Babus S."/>
            <person name="Altorfer M."/>
            <person name="Burckhardt D."/>
            <person name="Oertli M."/>
            <person name="Naumann U."/>
            <person name="Petersen F."/>
            <person name="Wong J."/>
        </authorList>
    </citation>
    <scope>NUCLEOTIDE SEQUENCE</scope>
    <source>
        <strain evidence="2">GSM-AAB239-AS_SAM_17_03QT</strain>
        <tissue evidence="2">Leaf</tissue>
    </source>
</reference>
<name>A0AAX6FYS0_IRIPA</name>
<gene>
    <name evidence="1" type="ORF">M6B38_392465</name>
    <name evidence="2" type="ORF">M6B38_392470</name>
</gene>
<evidence type="ECO:0000313" key="2">
    <source>
        <dbReference type="EMBL" id="KAJ6821480.1"/>
    </source>
</evidence>
<organism evidence="2 3">
    <name type="scientific">Iris pallida</name>
    <name type="common">Sweet iris</name>
    <dbReference type="NCBI Taxonomy" id="29817"/>
    <lineage>
        <taxon>Eukaryota</taxon>
        <taxon>Viridiplantae</taxon>
        <taxon>Streptophyta</taxon>
        <taxon>Embryophyta</taxon>
        <taxon>Tracheophyta</taxon>
        <taxon>Spermatophyta</taxon>
        <taxon>Magnoliopsida</taxon>
        <taxon>Liliopsida</taxon>
        <taxon>Asparagales</taxon>
        <taxon>Iridaceae</taxon>
        <taxon>Iridoideae</taxon>
        <taxon>Irideae</taxon>
        <taxon>Iris</taxon>
    </lineage>
</organism>
<dbReference type="EMBL" id="JANAVB010024998">
    <property type="protein sequence ID" value="KAJ6821480.1"/>
    <property type="molecule type" value="Genomic_DNA"/>
</dbReference>
<evidence type="ECO:0000313" key="3">
    <source>
        <dbReference type="Proteomes" id="UP001140949"/>
    </source>
</evidence>
<keyword evidence="3" id="KW-1185">Reference proteome</keyword>
<dbReference type="Proteomes" id="UP001140949">
    <property type="component" value="Unassembled WGS sequence"/>
</dbReference>
<evidence type="ECO:0000313" key="1">
    <source>
        <dbReference type="EMBL" id="KAJ6821479.1"/>
    </source>
</evidence>
<protein>
    <submittedName>
        <fullName evidence="2">Uncharacterized protein</fullName>
    </submittedName>
</protein>
<sequence>MSLPIQITVFYCNKHVLKLFRTA</sequence>
<comment type="caution">
    <text evidence="2">The sequence shown here is derived from an EMBL/GenBank/DDBJ whole genome shotgun (WGS) entry which is preliminary data.</text>
</comment>
<reference evidence="2" key="1">
    <citation type="journal article" date="2023" name="GigaByte">
        <title>Genome assembly of the bearded iris, Iris pallida Lam.</title>
        <authorList>
            <person name="Bruccoleri R.E."/>
            <person name="Oakeley E.J."/>
            <person name="Faust A.M.E."/>
            <person name="Altorfer M."/>
            <person name="Dessus-Babus S."/>
            <person name="Burckhardt D."/>
            <person name="Oertli M."/>
            <person name="Naumann U."/>
            <person name="Petersen F."/>
            <person name="Wong J."/>
        </authorList>
    </citation>
    <scope>NUCLEOTIDE SEQUENCE</scope>
    <source>
        <strain evidence="2">GSM-AAB239-AS_SAM_17_03QT</strain>
    </source>
</reference>
<dbReference type="EMBL" id="JANAVB010024998">
    <property type="protein sequence ID" value="KAJ6821479.1"/>
    <property type="molecule type" value="Genomic_DNA"/>
</dbReference>
<accession>A0AAX6FYS0</accession>
<dbReference type="AlphaFoldDB" id="A0AAX6FYS0"/>